<evidence type="ECO:0000313" key="2">
    <source>
        <dbReference type="Proteomes" id="UP000000852"/>
    </source>
</evidence>
<protein>
    <submittedName>
        <fullName evidence="1">Uncharacterized protein</fullName>
    </submittedName>
</protein>
<gene>
    <name evidence="1" type="ordered locus">Phep_1368</name>
</gene>
<dbReference type="AlphaFoldDB" id="C6XT21"/>
<dbReference type="KEGG" id="phe:Phep_1368"/>
<dbReference type="STRING" id="485917.Phep_1368"/>
<dbReference type="OrthoDB" id="772626at2"/>
<dbReference type="EMBL" id="CP001681">
    <property type="protein sequence ID" value="ACU03582.1"/>
    <property type="molecule type" value="Genomic_DNA"/>
</dbReference>
<dbReference type="HOGENOM" id="CLU_2881890_0_0_10"/>
<evidence type="ECO:0000313" key="1">
    <source>
        <dbReference type="EMBL" id="ACU03582.1"/>
    </source>
</evidence>
<accession>C6XT21</accession>
<dbReference type="Proteomes" id="UP000000852">
    <property type="component" value="Chromosome"/>
</dbReference>
<reference evidence="1 2" key="1">
    <citation type="journal article" date="2009" name="Stand. Genomic Sci.">
        <title>Complete genome sequence of Pedobacter heparinus type strain (HIM 762-3).</title>
        <authorList>
            <person name="Han C."/>
            <person name="Spring S."/>
            <person name="Lapidus A."/>
            <person name="Del Rio T.G."/>
            <person name="Tice H."/>
            <person name="Copeland A."/>
            <person name="Cheng J.F."/>
            <person name="Lucas S."/>
            <person name="Chen F."/>
            <person name="Nolan M."/>
            <person name="Bruce D."/>
            <person name="Goodwin L."/>
            <person name="Pitluck S."/>
            <person name="Ivanova N."/>
            <person name="Mavromatis K."/>
            <person name="Mikhailova N."/>
            <person name="Pati A."/>
            <person name="Chen A."/>
            <person name="Palaniappan K."/>
            <person name="Land M."/>
            <person name="Hauser L."/>
            <person name="Chang Y.J."/>
            <person name="Jeffries C.C."/>
            <person name="Saunders E."/>
            <person name="Chertkov O."/>
            <person name="Brettin T."/>
            <person name="Goker M."/>
            <person name="Rohde M."/>
            <person name="Bristow J."/>
            <person name="Eisen J.A."/>
            <person name="Markowitz V."/>
            <person name="Hugenholtz P."/>
            <person name="Kyrpides N.C."/>
            <person name="Klenk H.P."/>
            <person name="Detter J.C."/>
        </authorList>
    </citation>
    <scope>NUCLEOTIDE SEQUENCE [LARGE SCALE GENOMIC DNA]</scope>
    <source>
        <strain evidence="2">ATCC 13125 / DSM 2366 / CIP 104194 / JCM 7457 / NBRC 12017 / NCIMB 9290 / NRRL B-14731 / HIM 762-3</strain>
    </source>
</reference>
<keyword evidence="2" id="KW-1185">Reference proteome</keyword>
<name>C6XT21_PEDHD</name>
<proteinExistence type="predicted"/>
<organism evidence="1 2">
    <name type="scientific">Pedobacter heparinus (strain ATCC 13125 / DSM 2366 / CIP 104194 / JCM 7457 / NBRC 12017 / NCIMB 9290 / NRRL B-14731 / HIM 762-3)</name>
    <dbReference type="NCBI Taxonomy" id="485917"/>
    <lineage>
        <taxon>Bacteria</taxon>
        <taxon>Pseudomonadati</taxon>
        <taxon>Bacteroidota</taxon>
        <taxon>Sphingobacteriia</taxon>
        <taxon>Sphingobacteriales</taxon>
        <taxon>Sphingobacteriaceae</taxon>
        <taxon>Pedobacter</taxon>
    </lineage>
</organism>
<dbReference type="RefSeq" id="WP_012781526.1">
    <property type="nucleotide sequence ID" value="NC_013061.1"/>
</dbReference>
<sequence>MKKYNQFDWEVSVLFDRYPNGCGKECYCSSPADDCGCEDCQKRHAYKVYYSPALKSFKDYRLN</sequence>